<sequence length="459" mass="47734">MDASHSSPLVRLALAAAFALAASGAQAQAAGEVEFSRGVGFAQTGTQTPRILGKGLPLQQGDRVTTSENGSAIIKMADGTRMTVRPSSELVLQQYQFKENATDNSMLMQLVRGGFRAVTGLIAKSGPDAAKVQTSTATIGIRGTDFDARLCAGECGAESARVSASARPNAVLASAKVVSLQGGDLFAVDASGQRRRLVDGGSVYPGDQVETAGGTRAVLAFRDDSRITLGSNTRFRVDNFIYDERNAGEGRFLVSLLKGSVRALTGLIAKANNRNVGFTTATATIGIRGTGIDMNCTGACAGEPSLDGNSGLTLFTWLGSIAVTPAGQTALQVLQAGQGLFISPTGIRPVFTQPPMEGPRPDSVTVPPKLFSAAPVQDTQEGLFVFVREGHIAVASSTGEILHLGRGEAGFAGPRGDTARPLLIPKFIDFDRLPLPTARNPGVTTLLSESGGRSNNQCR</sequence>
<dbReference type="InterPro" id="IPR006860">
    <property type="entry name" value="FecR"/>
</dbReference>
<evidence type="ECO:0000259" key="2">
    <source>
        <dbReference type="Pfam" id="PF04773"/>
    </source>
</evidence>
<feature type="domain" description="FecR protein" evidence="2">
    <location>
        <begin position="62"/>
        <end position="149"/>
    </location>
</feature>
<feature type="signal peptide" evidence="1">
    <location>
        <begin position="1"/>
        <end position="27"/>
    </location>
</feature>
<accession>A0A7X6DHK1</accession>
<dbReference type="AlphaFoldDB" id="A0A7X6DHK1"/>
<feature type="chain" id="PRO_5030753144" description="FecR protein domain-containing protein" evidence="1">
    <location>
        <begin position="28"/>
        <end position="459"/>
    </location>
</feature>
<dbReference type="RefSeq" id="WP_168108401.1">
    <property type="nucleotide sequence ID" value="NZ_VTOX01000005.1"/>
</dbReference>
<feature type="domain" description="FecR protein" evidence="2">
    <location>
        <begin position="207"/>
        <end position="292"/>
    </location>
</feature>
<evidence type="ECO:0000313" key="4">
    <source>
        <dbReference type="Proteomes" id="UP000521868"/>
    </source>
</evidence>
<dbReference type="Proteomes" id="UP000521868">
    <property type="component" value="Unassembled WGS sequence"/>
</dbReference>
<dbReference type="Pfam" id="PF04773">
    <property type="entry name" value="FecR"/>
    <property type="match status" value="2"/>
</dbReference>
<dbReference type="EMBL" id="VTOX01000005">
    <property type="protein sequence ID" value="NKE67279.1"/>
    <property type="molecule type" value="Genomic_DNA"/>
</dbReference>
<evidence type="ECO:0000313" key="3">
    <source>
        <dbReference type="EMBL" id="NKE67279.1"/>
    </source>
</evidence>
<proteinExistence type="predicted"/>
<reference evidence="3 4" key="1">
    <citation type="journal article" date="2020" name="Nature">
        <title>Bacterial chemolithoautotrophy via manganese oxidation.</title>
        <authorList>
            <person name="Yu H."/>
            <person name="Leadbetter J.R."/>
        </authorList>
    </citation>
    <scope>NUCLEOTIDE SEQUENCE [LARGE SCALE GENOMIC DNA]</scope>
    <source>
        <strain evidence="3 4">RBP-1</strain>
    </source>
</reference>
<gene>
    <name evidence="3" type="ORF">RAMLITH_15750</name>
</gene>
<name>A0A7X6DHK1_9BURK</name>
<dbReference type="PANTHER" id="PTHR38731">
    <property type="entry name" value="LIPL45-RELATED LIPOPROTEIN-RELATED"/>
    <property type="match status" value="1"/>
</dbReference>
<keyword evidence="1" id="KW-0732">Signal</keyword>
<evidence type="ECO:0000256" key="1">
    <source>
        <dbReference type="SAM" id="SignalP"/>
    </source>
</evidence>
<organism evidence="3 4">
    <name type="scientific">Ramlibacter lithotrophicus</name>
    <dbReference type="NCBI Taxonomy" id="2606681"/>
    <lineage>
        <taxon>Bacteria</taxon>
        <taxon>Pseudomonadati</taxon>
        <taxon>Pseudomonadota</taxon>
        <taxon>Betaproteobacteria</taxon>
        <taxon>Burkholderiales</taxon>
        <taxon>Comamonadaceae</taxon>
        <taxon>Ramlibacter</taxon>
    </lineage>
</organism>
<keyword evidence="4" id="KW-1185">Reference proteome</keyword>
<protein>
    <recommendedName>
        <fullName evidence="2">FecR protein domain-containing protein</fullName>
    </recommendedName>
</protein>
<comment type="caution">
    <text evidence="3">The sequence shown here is derived from an EMBL/GenBank/DDBJ whole genome shotgun (WGS) entry which is preliminary data.</text>
</comment>